<evidence type="ECO:0000259" key="12">
    <source>
        <dbReference type="Pfam" id="PF00912"/>
    </source>
</evidence>
<feature type="compositionally biased region" description="Basic and acidic residues" evidence="9">
    <location>
        <begin position="19"/>
        <end position="44"/>
    </location>
</feature>
<organism evidence="13 14">
    <name type="scientific">Mycobacterium pinniadriaticum</name>
    <dbReference type="NCBI Taxonomy" id="2994102"/>
    <lineage>
        <taxon>Bacteria</taxon>
        <taxon>Bacillati</taxon>
        <taxon>Actinomycetota</taxon>
        <taxon>Actinomycetes</taxon>
        <taxon>Mycobacteriales</taxon>
        <taxon>Mycobacteriaceae</taxon>
        <taxon>Mycobacterium</taxon>
    </lineage>
</organism>
<dbReference type="InterPro" id="IPR001264">
    <property type="entry name" value="Glyco_trans_51"/>
</dbReference>
<dbReference type="SUPFAM" id="SSF53955">
    <property type="entry name" value="Lysozyme-like"/>
    <property type="match status" value="1"/>
</dbReference>
<keyword evidence="4" id="KW-0808">Transferase</keyword>
<keyword evidence="2" id="KW-0645">Protease</keyword>
<sequence>MAGEARPSGPARSAPRRQVPPDDRLTSIIEPVRDDTVPLRDPIDVVKAALDGTPPPKPPPGPPTGGGPAGPPPPKPPSFSQQINWKWVRRSLYLCVVVLVVLPIVTFGMAYLIVQVPQPGDIRTNQVSTILASDGSELAKIVPPEGNRVDVNIDQVPVQVRNAVMAAEDRDFYTNPGFSLTGFARALKNNLFGGDLQGGSTITQQYVKNALVGDARSGIGGLVRKAKELVISTKMSREWSKDQVMQAYLNIIYFGRGAYGISAASKAYFDKPVEQLTVAEGALLAALIRGPSILDPAVDPDAALKRWNWVLDGMVSMGALSEQERAQQVFPPTVPPDEARSANVTTGPNGLIERQVTKELLELFNIDEQTLNTQGLQITTTIDPQAQEAAEDAVSKYLDGQMPDMRSAVVSIDPKTGGVKAYYGGSDAQGFDFAQAGLPTGSSFKVFALVAALEQGMGLGYQVDSSPVTLNGITITNVEGEGCGVCNIAEALKRSLNTSYYRLMLKLKNGPADVADAAHRAGVAESFPGVPHTLSEDGKGGPPNNGVVLGQYETRVLDMASAYATLADSGVYHKPHFVQKVVNARGEVLFDASTADNSGEQRIPKAVADNVTAAMQPIAGWSNGHNLAGGRSSAAKTGTVQLGDTGANRDAWMVGYTPSLSTAVWVGTTDGTQPLVTKGGSQVYGSGIPSDIWKATMDGALKGTDNESFPKPTEVGGYAGVPAPPPPPPTPTVTETVIQPSIEVAPGITIPIGPPTTITVPAGAPPPPGAPLPPDAPPPPVDGDPNAPLPPPPPPP</sequence>
<dbReference type="PANTHER" id="PTHR32282">
    <property type="entry name" value="BINDING PROTEIN TRANSPEPTIDASE, PUTATIVE-RELATED"/>
    <property type="match status" value="1"/>
</dbReference>
<keyword evidence="3" id="KW-0328">Glycosyltransferase</keyword>
<evidence type="ECO:0000256" key="3">
    <source>
        <dbReference type="ARBA" id="ARBA00022676"/>
    </source>
</evidence>
<comment type="caution">
    <text evidence="13">The sequence shown here is derived from an EMBL/GenBank/DDBJ whole genome shotgun (WGS) entry which is preliminary data.</text>
</comment>
<dbReference type="EMBL" id="JAPJDO010000002">
    <property type="protein sequence ID" value="MCX2935749.1"/>
    <property type="molecule type" value="Genomic_DNA"/>
</dbReference>
<comment type="catalytic activity">
    <reaction evidence="8">
        <text>[GlcNAc-(1-&gt;4)-Mur2Ac(oyl-L-Ala-gamma-D-Glu-L-Lys-D-Ala-D-Ala)](n)-di-trans,octa-cis-undecaprenyl diphosphate + beta-D-GlcNAc-(1-&gt;4)-Mur2Ac(oyl-L-Ala-gamma-D-Glu-L-Lys-D-Ala-D-Ala)-di-trans,octa-cis-undecaprenyl diphosphate = [GlcNAc-(1-&gt;4)-Mur2Ac(oyl-L-Ala-gamma-D-Glu-L-Lys-D-Ala-D-Ala)](n+1)-di-trans,octa-cis-undecaprenyl diphosphate + di-trans,octa-cis-undecaprenyl diphosphate + H(+)</text>
        <dbReference type="Rhea" id="RHEA:23708"/>
        <dbReference type="Rhea" id="RHEA-COMP:9602"/>
        <dbReference type="Rhea" id="RHEA-COMP:9603"/>
        <dbReference type="ChEBI" id="CHEBI:15378"/>
        <dbReference type="ChEBI" id="CHEBI:58405"/>
        <dbReference type="ChEBI" id="CHEBI:60033"/>
        <dbReference type="ChEBI" id="CHEBI:78435"/>
        <dbReference type="EC" id="2.4.99.28"/>
    </reaction>
</comment>
<dbReference type="InterPro" id="IPR023346">
    <property type="entry name" value="Lysozyme-like_dom_sf"/>
</dbReference>
<dbReference type="InterPro" id="IPR012338">
    <property type="entry name" value="Beta-lactam/transpept-like"/>
</dbReference>
<keyword evidence="6" id="KW-0511">Multifunctional enzyme</keyword>
<comment type="catalytic activity">
    <reaction evidence="7">
        <text>Preferential cleavage: (Ac)2-L-Lys-D-Ala-|-D-Ala. Also transpeptidation of peptidyl-alanyl moieties that are N-acyl substituents of D-alanine.</text>
        <dbReference type="EC" id="3.4.16.4"/>
    </reaction>
</comment>
<evidence type="ECO:0000256" key="4">
    <source>
        <dbReference type="ARBA" id="ARBA00022679"/>
    </source>
</evidence>
<feature type="domain" description="Glycosyl transferase family 51" evidence="12">
    <location>
        <begin position="137"/>
        <end position="314"/>
    </location>
</feature>
<evidence type="ECO:0000313" key="13">
    <source>
        <dbReference type="EMBL" id="MCX2935749.1"/>
    </source>
</evidence>
<evidence type="ECO:0000256" key="10">
    <source>
        <dbReference type="SAM" id="Phobius"/>
    </source>
</evidence>
<protein>
    <submittedName>
        <fullName evidence="13">Transglycosylase domain-containing protein</fullName>
    </submittedName>
</protein>
<feature type="compositionally biased region" description="Pro residues" evidence="9">
    <location>
        <begin position="763"/>
        <end position="796"/>
    </location>
</feature>
<dbReference type="Pfam" id="PF00905">
    <property type="entry name" value="Transpeptidase"/>
    <property type="match status" value="1"/>
</dbReference>
<dbReference type="Proteomes" id="UP001300745">
    <property type="component" value="Unassembled WGS sequence"/>
</dbReference>
<dbReference type="SUPFAM" id="SSF56601">
    <property type="entry name" value="beta-lactamase/transpeptidase-like"/>
    <property type="match status" value="1"/>
</dbReference>
<evidence type="ECO:0000256" key="7">
    <source>
        <dbReference type="ARBA" id="ARBA00034000"/>
    </source>
</evidence>
<dbReference type="Gene3D" id="1.10.3810.10">
    <property type="entry name" value="Biosynthetic peptidoglycan transglycosylase-like"/>
    <property type="match status" value="1"/>
</dbReference>
<keyword evidence="10" id="KW-0812">Transmembrane</keyword>
<keyword evidence="10" id="KW-1133">Transmembrane helix</keyword>
<gene>
    <name evidence="13" type="ORF">ORI27_03495</name>
</gene>
<dbReference type="InterPro" id="IPR036950">
    <property type="entry name" value="PBP_transglycosylase"/>
</dbReference>
<dbReference type="PANTHER" id="PTHR32282:SF34">
    <property type="entry name" value="PENICILLIN-BINDING PROTEIN 1A"/>
    <property type="match status" value="1"/>
</dbReference>
<dbReference type="InterPro" id="IPR050396">
    <property type="entry name" value="Glycosyltr_51/Transpeptidase"/>
</dbReference>
<keyword evidence="1" id="KW-0121">Carboxypeptidase</keyword>
<feature type="domain" description="Penicillin-binding protein transpeptidase" evidence="11">
    <location>
        <begin position="408"/>
        <end position="670"/>
    </location>
</feature>
<evidence type="ECO:0000256" key="5">
    <source>
        <dbReference type="ARBA" id="ARBA00022801"/>
    </source>
</evidence>
<dbReference type="Pfam" id="PF00912">
    <property type="entry name" value="Transgly"/>
    <property type="match status" value="1"/>
</dbReference>
<dbReference type="RefSeq" id="WP_265995252.1">
    <property type="nucleotide sequence ID" value="NZ_JAPJDN010000002.1"/>
</dbReference>
<evidence type="ECO:0000313" key="14">
    <source>
        <dbReference type="Proteomes" id="UP001300745"/>
    </source>
</evidence>
<name>A0ABT3S8C3_9MYCO</name>
<keyword evidence="14" id="KW-1185">Reference proteome</keyword>
<feature type="transmembrane region" description="Helical" evidence="10">
    <location>
        <begin position="92"/>
        <end position="114"/>
    </location>
</feature>
<evidence type="ECO:0000256" key="9">
    <source>
        <dbReference type="SAM" id="MobiDB-lite"/>
    </source>
</evidence>
<proteinExistence type="predicted"/>
<evidence type="ECO:0000256" key="6">
    <source>
        <dbReference type="ARBA" id="ARBA00023268"/>
    </source>
</evidence>
<evidence type="ECO:0000256" key="8">
    <source>
        <dbReference type="ARBA" id="ARBA00049902"/>
    </source>
</evidence>
<evidence type="ECO:0000256" key="1">
    <source>
        <dbReference type="ARBA" id="ARBA00022645"/>
    </source>
</evidence>
<feature type="compositionally biased region" description="Pro residues" evidence="9">
    <location>
        <begin position="53"/>
        <end position="77"/>
    </location>
</feature>
<dbReference type="InterPro" id="IPR001460">
    <property type="entry name" value="PCN-bd_Tpept"/>
</dbReference>
<feature type="region of interest" description="Disordered" evidence="9">
    <location>
        <begin position="746"/>
        <end position="796"/>
    </location>
</feature>
<keyword evidence="10" id="KW-0472">Membrane</keyword>
<accession>A0ABT3S8C3</accession>
<feature type="compositionally biased region" description="Low complexity" evidence="9">
    <location>
        <begin position="746"/>
        <end position="762"/>
    </location>
</feature>
<feature type="region of interest" description="Disordered" evidence="9">
    <location>
        <begin position="1"/>
        <end position="79"/>
    </location>
</feature>
<evidence type="ECO:0000259" key="11">
    <source>
        <dbReference type="Pfam" id="PF00905"/>
    </source>
</evidence>
<reference evidence="13 14" key="1">
    <citation type="submission" date="2022-11" db="EMBL/GenBank/DDBJ databases">
        <title>Mycobacterium sp. nov.</title>
        <authorList>
            <person name="Papic B."/>
            <person name="Spicic S."/>
            <person name="Duvnjak S."/>
        </authorList>
    </citation>
    <scope>NUCLEOTIDE SEQUENCE [LARGE SCALE GENOMIC DNA]</scope>
    <source>
        <strain evidence="13 14">CVI_P4</strain>
    </source>
</reference>
<keyword evidence="5" id="KW-0378">Hydrolase</keyword>
<evidence type="ECO:0000256" key="2">
    <source>
        <dbReference type="ARBA" id="ARBA00022670"/>
    </source>
</evidence>
<feature type="compositionally biased region" description="Low complexity" evidence="9">
    <location>
        <begin position="1"/>
        <end position="17"/>
    </location>
</feature>
<dbReference type="Gene3D" id="3.40.710.10">
    <property type="entry name" value="DD-peptidase/beta-lactamase superfamily"/>
    <property type="match status" value="1"/>
</dbReference>